<evidence type="ECO:0000259" key="7">
    <source>
        <dbReference type="Pfam" id="PF24986"/>
    </source>
</evidence>
<dbReference type="Pfam" id="PF01782">
    <property type="entry name" value="RimM"/>
    <property type="match status" value="1"/>
</dbReference>
<dbReference type="GO" id="GO:0042274">
    <property type="term" value="P:ribosomal small subunit biogenesis"/>
    <property type="evidence" value="ECO:0007669"/>
    <property type="project" value="UniProtKB-UniRule"/>
</dbReference>
<dbReference type="AlphaFoldDB" id="A0A1H9TRP7"/>
<dbReference type="GO" id="GO:0043022">
    <property type="term" value="F:ribosome binding"/>
    <property type="evidence" value="ECO:0007669"/>
    <property type="project" value="InterPro"/>
</dbReference>
<dbReference type="Gene3D" id="2.30.30.240">
    <property type="entry name" value="PRC-barrel domain"/>
    <property type="match status" value="1"/>
</dbReference>
<protein>
    <recommendedName>
        <fullName evidence="5">Ribosome maturation factor RimM</fullName>
    </recommendedName>
</protein>
<feature type="domain" description="RimM N-terminal" evidence="6">
    <location>
        <begin position="6"/>
        <end position="88"/>
    </location>
</feature>
<comment type="domain">
    <text evidence="5">The PRC barrel domain binds ribosomal protein uS19.</text>
</comment>
<organism evidence="8 9">
    <name type="scientific">Lachnobacterium bovis</name>
    <dbReference type="NCBI Taxonomy" id="140626"/>
    <lineage>
        <taxon>Bacteria</taxon>
        <taxon>Bacillati</taxon>
        <taxon>Bacillota</taxon>
        <taxon>Clostridia</taxon>
        <taxon>Lachnospirales</taxon>
        <taxon>Lachnospiraceae</taxon>
        <taxon>Lachnobacterium</taxon>
    </lineage>
</organism>
<name>A0A1H9TRP7_9FIRM</name>
<keyword evidence="9" id="KW-1185">Reference proteome</keyword>
<dbReference type="SUPFAM" id="SSF50447">
    <property type="entry name" value="Translation proteins"/>
    <property type="match status" value="1"/>
</dbReference>
<dbReference type="RefSeq" id="WP_022748352.1">
    <property type="nucleotide sequence ID" value="NZ_FOGW01000019.1"/>
</dbReference>
<dbReference type="InterPro" id="IPR011961">
    <property type="entry name" value="RimM"/>
</dbReference>
<dbReference type="GO" id="GO:0005737">
    <property type="term" value="C:cytoplasm"/>
    <property type="evidence" value="ECO:0007669"/>
    <property type="project" value="UniProtKB-SubCell"/>
</dbReference>
<dbReference type="InterPro" id="IPR056792">
    <property type="entry name" value="PRC_RimM"/>
</dbReference>
<keyword evidence="3 5" id="KW-0698">rRNA processing</keyword>
<reference evidence="9" key="1">
    <citation type="submission" date="2016-10" db="EMBL/GenBank/DDBJ databases">
        <authorList>
            <person name="Varghese N."/>
            <person name="Submissions S."/>
        </authorList>
    </citation>
    <scope>NUCLEOTIDE SEQUENCE [LARGE SCALE GENOMIC DNA]</scope>
    <source>
        <strain evidence="9">S1b</strain>
    </source>
</reference>
<dbReference type="Gene3D" id="2.40.30.60">
    <property type="entry name" value="RimM"/>
    <property type="match status" value="1"/>
</dbReference>
<evidence type="ECO:0000256" key="5">
    <source>
        <dbReference type="HAMAP-Rule" id="MF_00014"/>
    </source>
</evidence>
<dbReference type="NCBIfam" id="TIGR02273">
    <property type="entry name" value="16S_RimM"/>
    <property type="match status" value="1"/>
</dbReference>
<gene>
    <name evidence="5" type="primary">rimM</name>
    <name evidence="8" type="ORF">SAMN02910429_01733</name>
</gene>
<dbReference type="Proteomes" id="UP000182471">
    <property type="component" value="Unassembled WGS sequence"/>
</dbReference>
<comment type="similarity">
    <text evidence="5">Belongs to the RimM family.</text>
</comment>
<dbReference type="GO" id="GO:0005840">
    <property type="term" value="C:ribosome"/>
    <property type="evidence" value="ECO:0007669"/>
    <property type="project" value="InterPro"/>
</dbReference>
<keyword evidence="1 5" id="KW-0963">Cytoplasm</keyword>
<evidence type="ECO:0000256" key="2">
    <source>
        <dbReference type="ARBA" id="ARBA00022517"/>
    </source>
</evidence>
<dbReference type="PANTHER" id="PTHR33692">
    <property type="entry name" value="RIBOSOME MATURATION FACTOR RIMM"/>
    <property type="match status" value="1"/>
</dbReference>
<evidence type="ECO:0000256" key="3">
    <source>
        <dbReference type="ARBA" id="ARBA00022552"/>
    </source>
</evidence>
<keyword evidence="2 5" id="KW-0690">Ribosome biogenesis</keyword>
<proteinExistence type="inferred from homology"/>
<sequence length="168" mass="19187">MRDKLQVGVITSTHGIRGEVKVFPTTDDAHRFLDLKKVYLDTGREELELEVERVKFFKNLVILKFKNYDNINDIEKYKKCPLLVAREDAVELEENEYFIADLIGLEAVSDEGEDLGKIADVLQTGANDVYVIKKKGTDDILVPAIEQCVKEINLEENRITIHLLPGLR</sequence>
<dbReference type="OrthoDB" id="9810331at2"/>
<dbReference type="EMBL" id="FOGW01000019">
    <property type="protein sequence ID" value="SER99651.1"/>
    <property type="molecule type" value="Genomic_DNA"/>
</dbReference>
<dbReference type="GO" id="GO:0006364">
    <property type="term" value="P:rRNA processing"/>
    <property type="evidence" value="ECO:0007669"/>
    <property type="project" value="UniProtKB-UniRule"/>
</dbReference>
<dbReference type="InterPro" id="IPR002676">
    <property type="entry name" value="RimM_N"/>
</dbReference>
<evidence type="ECO:0000313" key="9">
    <source>
        <dbReference type="Proteomes" id="UP000182471"/>
    </source>
</evidence>
<evidence type="ECO:0000313" key="8">
    <source>
        <dbReference type="EMBL" id="SER99651.1"/>
    </source>
</evidence>
<dbReference type="InterPro" id="IPR009000">
    <property type="entry name" value="Transl_B-barrel_sf"/>
</dbReference>
<comment type="subcellular location">
    <subcellularLocation>
        <location evidence="5">Cytoplasm</location>
    </subcellularLocation>
</comment>
<dbReference type="InterPro" id="IPR011033">
    <property type="entry name" value="PRC_barrel-like_sf"/>
</dbReference>
<dbReference type="HAMAP" id="MF_00014">
    <property type="entry name" value="Ribosome_mat_RimM"/>
    <property type="match status" value="1"/>
</dbReference>
<evidence type="ECO:0000256" key="4">
    <source>
        <dbReference type="ARBA" id="ARBA00023186"/>
    </source>
</evidence>
<accession>A0A1H9TRP7</accession>
<evidence type="ECO:0000259" key="6">
    <source>
        <dbReference type="Pfam" id="PF01782"/>
    </source>
</evidence>
<dbReference type="InterPro" id="IPR036976">
    <property type="entry name" value="RimM_N_sf"/>
</dbReference>
<comment type="function">
    <text evidence="5">An accessory protein needed during the final step in the assembly of 30S ribosomal subunit, possibly for assembly of the head region. Essential for efficient processing of 16S rRNA. May be needed both before and after RbfA during the maturation of 16S rRNA. It has affinity for free ribosomal 30S subunits but not for 70S ribosomes.</text>
</comment>
<feature type="domain" description="Ribosome maturation factor RimM PRC barrel" evidence="7">
    <location>
        <begin position="101"/>
        <end position="164"/>
    </location>
</feature>
<dbReference type="SUPFAM" id="SSF50346">
    <property type="entry name" value="PRC-barrel domain"/>
    <property type="match status" value="1"/>
</dbReference>
<dbReference type="PANTHER" id="PTHR33692:SF1">
    <property type="entry name" value="RIBOSOME MATURATION FACTOR RIMM"/>
    <property type="match status" value="1"/>
</dbReference>
<evidence type="ECO:0000256" key="1">
    <source>
        <dbReference type="ARBA" id="ARBA00022490"/>
    </source>
</evidence>
<keyword evidence="4 5" id="KW-0143">Chaperone</keyword>
<comment type="subunit">
    <text evidence="5">Binds ribosomal protein uS19.</text>
</comment>
<dbReference type="Pfam" id="PF24986">
    <property type="entry name" value="PRC_RimM"/>
    <property type="match status" value="1"/>
</dbReference>